<dbReference type="InterPro" id="IPR004108">
    <property type="entry name" value="Fe_hydrogenase_lsu_C"/>
</dbReference>
<dbReference type="SUPFAM" id="SSF53920">
    <property type="entry name" value="Fe-only hydrogenase"/>
    <property type="match status" value="1"/>
</dbReference>
<name>A0A2P2BQM2_9FIRM</name>
<dbReference type="PROSITE" id="PS51656">
    <property type="entry name" value="4FE4S"/>
    <property type="match status" value="1"/>
</dbReference>
<dbReference type="AlphaFoldDB" id="A0A2P2BQM2"/>
<dbReference type="KEGG" id="rhom:FRIFI_1121"/>
<reference evidence="7 8" key="1">
    <citation type="submission" date="2014-09" db="EMBL/GenBank/DDBJ databases">
        <authorList>
            <person name="Hornung B.V."/>
        </authorList>
    </citation>
    <scope>NUCLEOTIDE SEQUENCE [LARGE SCALE GENOMIC DNA]</scope>
    <source>
        <strain evidence="7 8">FRIFI</strain>
    </source>
</reference>
<organism evidence="7 8">
    <name type="scientific">Romboutsia hominis</name>
    <dbReference type="NCBI Taxonomy" id="1507512"/>
    <lineage>
        <taxon>Bacteria</taxon>
        <taxon>Bacillati</taxon>
        <taxon>Bacillota</taxon>
        <taxon>Clostridia</taxon>
        <taxon>Peptostreptococcales</taxon>
        <taxon>Peptostreptococcaceae</taxon>
        <taxon>Romboutsia</taxon>
    </lineage>
</organism>
<dbReference type="Proteomes" id="UP000245695">
    <property type="component" value="Chromosome 1"/>
</dbReference>
<dbReference type="InterPro" id="IPR007202">
    <property type="entry name" value="4Fe-4S_dom"/>
</dbReference>
<keyword evidence="1" id="KW-0004">4Fe-4S</keyword>
<dbReference type="InterPro" id="IPR035965">
    <property type="entry name" value="PAS-like_dom_sf"/>
</dbReference>
<dbReference type="Gene3D" id="1.10.15.40">
    <property type="entry name" value="Electron transport complex subunit B, putative Fe-S cluster"/>
    <property type="match status" value="1"/>
</dbReference>
<proteinExistence type="predicted"/>
<feature type="domain" description="4Fe-4S" evidence="6">
    <location>
        <begin position="355"/>
        <end position="416"/>
    </location>
</feature>
<accession>A0A2P2BQM2</accession>
<sequence>MWFMSFSKANCKNCYACIRTCFVHAIKVKEEQAHIIKERCIICGKCFKACPQNAKLIKSEVSMIKHYNKMGKTVVASLAPSFSAIYGKNSLKIPTALKKLGFNYVKEAVEVTDLVLDEYIKYANKENDDVYITSFCPSINNLIQKHYPELTKNIIPVTSPSILHGRILKEKYPDSKVVFIGPCLSKKTDAHDEKSINSVITFEELDKWFKEENIDLESLEDGEFKYIEEEKRMLPIIGSITDKIKSQKPKRTIIQVDGVRECIEVLDEIKKGKFKNTLFEMTACRHGCIGGSGMPEDNNSVYEKKENIKEFSKYLDENKSLIIENDTSKNKNINISIYKEFPAKDYKLKQPSENELKEILKDMGKYDKSDELNCGGCGYHSCREKAIAVYNNMAEINMCLPFMREKAENLTSTIFEMTPNMIAVVNKELEIARLNPAAEHFFNMSSNKAKNIPIGMFLEEEKFKNVKTSKKNIYKERIILKESNSTIIQSIIWLDKNQVLLWIGDDITEDEKLKNKIKSMKIDAVNMAQDVIDKQMIVAQEIASLLGETTAQTKVTLTNLKQLIKEEENL</sequence>
<dbReference type="InterPro" id="IPR009016">
    <property type="entry name" value="Fe_hydrogenase"/>
</dbReference>
<evidence type="ECO:0000256" key="3">
    <source>
        <dbReference type="ARBA" id="ARBA00023004"/>
    </source>
</evidence>
<keyword evidence="2" id="KW-0479">Metal-binding</keyword>
<evidence type="ECO:0000256" key="2">
    <source>
        <dbReference type="ARBA" id="ARBA00022723"/>
    </source>
</evidence>
<dbReference type="PROSITE" id="PS51379">
    <property type="entry name" value="4FE4S_FER_2"/>
    <property type="match status" value="1"/>
</dbReference>
<dbReference type="Pfam" id="PF04060">
    <property type="entry name" value="FeS"/>
    <property type="match status" value="1"/>
</dbReference>
<keyword evidence="8" id="KW-1185">Reference proteome</keyword>
<dbReference type="RefSeq" id="WP_166505266.1">
    <property type="nucleotide sequence ID" value="NZ_LN650648.1"/>
</dbReference>
<evidence type="ECO:0000256" key="4">
    <source>
        <dbReference type="ARBA" id="ARBA00023014"/>
    </source>
</evidence>
<evidence type="ECO:0000256" key="1">
    <source>
        <dbReference type="ARBA" id="ARBA00022485"/>
    </source>
</evidence>
<protein>
    <submittedName>
        <fullName evidence="7">PAS domain S-box protein</fullName>
    </submittedName>
</protein>
<dbReference type="Gene3D" id="3.30.450.20">
    <property type="entry name" value="PAS domain"/>
    <property type="match status" value="1"/>
</dbReference>
<dbReference type="PROSITE" id="PS00198">
    <property type="entry name" value="4FE4S_FER_1"/>
    <property type="match status" value="1"/>
</dbReference>
<dbReference type="InterPro" id="IPR050340">
    <property type="entry name" value="Cytosolic_Fe-S_CAF"/>
</dbReference>
<evidence type="ECO:0000259" key="5">
    <source>
        <dbReference type="PROSITE" id="PS51379"/>
    </source>
</evidence>
<dbReference type="Gene3D" id="3.30.70.20">
    <property type="match status" value="1"/>
</dbReference>
<dbReference type="GO" id="GO:0046872">
    <property type="term" value="F:metal ion binding"/>
    <property type="evidence" value="ECO:0007669"/>
    <property type="project" value="UniProtKB-KW"/>
</dbReference>
<dbReference type="SUPFAM" id="SSF54862">
    <property type="entry name" value="4Fe-4S ferredoxins"/>
    <property type="match status" value="1"/>
</dbReference>
<dbReference type="InterPro" id="IPR017896">
    <property type="entry name" value="4Fe4S_Fe-S-bd"/>
</dbReference>
<evidence type="ECO:0000259" key="6">
    <source>
        <dbReference type="PROSITE" id="PS51656"/>
    </source>
</evidence>
<keyword evidence="4" id="KW-0411">Iron-sulfur</keyword>
<dbReference type="GO" id="GO:0051539">
    <property type="term" value="F:4 iron, 4 sulfur cluster binding"/>
    <property type="evidence" value="ECO:0007669"/>
    <property type="project" value="UniProtKB-KW"/>
</dbReference>
<dbReference type="EMBL" id="LN650648">
    <property type="protein sequence ID" value="CEI72660.1"/>
    <property type="molecule type" value="Genomic_DNA"/>
</dbReference>
<dbReference type="PANTHER" id="PTHR11615">
    <property type="entry name" value="NITRATE, FORMATE, IRON DEHYDROGENASE"/>
    <property type="match status" value="1"/>
</dbReference>
<keyword evidence="3" id="KW-0408">Iron</keyword>
<dbReference type="Pfam" id="PF13237">
    <property type="entry name" value="Fer4_10"/>
    <property type="match status" value="1"/>
</dbReference>
<dbReference type="Pfam" id="PF02906">
    <property type="entry name" value="Fe_hyd_lg_C"/>
    <property type="match status" value="1"/>
</dbReference>
<dbReference type="Gene3D" id="3.40.950.10">
    <property type="entry name" value="Fe-only Hydrogenase (Larger Subunit), Chain L, domain 3"/>
    <property type="match status" value="1"/>
</dbReference>
<gene>
    <name evidence="7" type="ORF">FRIFI_1121</name>
</gene>
<dbReference type="SUPFAM" id="SSF55785">
    <property type="entry name" value="PYP-like sensor domain (PAS domain)"/>
    <property type="match status" value="1"/>
</dbReference>
<feature type="domain" description="4Fe-4S ferredoxin-type" evidence="5">
    <location>
        <begin position="31"/>
        <end position="60"/>
    </location>
</feature>
<dbReference type="InterPro" id="IPR017900">
    <property type="entry name" value="4Fe4S_Fe_S_CS"/>
</dbReference>
<evidence type="ECO:0000313" key="8">
    <source>
        <dbReference type="Proteomes" id="UP000245695"/>
    </source>
</evidence>
<evidence type="ECO:0000313" key="7">
    <source>
        <dbReference type="EMBL" id="CEI72660.1"/>
    </source>
</evidence>